<organism evidence="10 11">
    <name type="scientific">Polytolypa hystricis (strain UAMH7299)</name>
    <dbReference type="NCBI Taxonomy" id="1447883"/>
    <lineage>
        <taxon>Eukaryota</taxon>
        <taxon>Fungi</taxon>
        <taxon>Dikarya</taxon>
        <taxon>Ascomycota</taxon>
        <taxon>Pezizomycotina</taxon>
        <taxon>Eurotiomycetes</taxon>
        <taxon>Eurotiomycetidae</taxon>
        <taxon>Onygenales</taxon>
        <taxon>Onygenales incertae sedis</taxon>
        <taxon>Polytolypa</taxon>
    </lineage>
</organism>
<name>A0A2B7X7F1_POLH7</name>
<dbReference type="EMBL" id="PDNA01000194">
    <property type="protein sequence ID" value="PGH04895.1"/>
    <property type="molecule type" value="Genomic_DNA"/>
</dbReference>
<dbReference type="STRING" id="1447883.A0A2B7X7F1"/>
<dbReference type="Pfam" id="PF12584">
    <property type="entry name" value="TRAPPC10"/>
    <property type="match status" value="1"/>
</dbReference>
<feature type="domain" description="Trs130 NTS" evidence="9">
    <location>
        <begin position="664"/>
        <end position="754"/>
    </location>
</feature>
<proteinExistence type="predicted"/>
<evidence type="ECO:0000313" key="10">
    <source>
        <dbReference type="EMBL" id="PGH04895.1"/>
    </source>
</evidence>
<evidence type="ECO:0000259" key="8">
    <source>
        <dbReference type="Pfam" id="PF23274"/>
    </source>
</evidence>
<dbReference type="GO" id="GO:1990071">
    <property type="term" value="C:TRAPPII protein complex"/>
    <property type="evidence" value="ECO:0007669"/>
    <property type="project" value="InterPro"/>
</dbReference>
<dbReference type="Proteomes" id="UP000224634">
    <property type="component" value="Unassembled WGS sequence"/>
</dbReference>
<evidence type="ECO:0000256" key="3">
    <source>
        <dbReference type="ARBA" id="ARBA00023034"/>
    </source>
</evidence>
<sequence>MATPLRSSSSNVTVEYTDPSGLFSSIKSLLSDILPLRNLHWKSPTRPLRSIDSLHIDFVPAQSAEQEQKRLSDGAVSHRRHQIPGLRQTPYLKIYLLRCDDNETYKSTSRKLVREWIKTRTSPPQSSSSTNKPDNHDAFEWLIIHVAPNAAGSEAVEKSGTTSKWPGRGSTSVLEKVKADFNGSSKSSVDRVAQIRIPKPDLPKRPPELAAQLEDLVTKLKSSILTSFDLRVAQYEEDIREKDSQRSLPGWNFCTFFILKEGLARGFEHVGLFEDALVGYDELSVGLDATLRDQLAGVGDQHGGTFLNFSEDVKMKAEGALQSLSQSDSEGATEDGDSSHDDEIDEHDDSESSSPAVSLAPELFPLDANKKPYRDMILANNISVFDFRAYIFSRQMLLLLKAAGAPSVQSESSKHRQTNDKQTHKVEDLTLLAEVCERASEFISIGSRILRRDLENAVGQLEHDQDESTLKELVNNIVCSWAYAAVSQVLVQTATESLDLPQASLRRSRDLVDASVIASLVADTRPGVPKRSSSLLAAPQPNSRPTSQEIFASGMQPGGQPKASLSSLKPDKPESQRTGASELASARGDLFLFARCTLEKIGRCRGWCERWGEMSLLYDESTPVMTDMKDISLNGDSDMEQEQPGDEKNPTVALTNGIDTPTLISSTRSQKRFDLLYEKLTDQIFRHYVTANRTRSAEMAMGDIAFLRYRSGDYAFAAPYFHHLVSFYGSTRWNTLEGAMLELYGRCLKHLDRKDEYVRVLLRLLGNCASASWSGVRLKAPRANRLSSAAPSSFTSATKMAISSYVDDLFNVSVSLPKAVSAPLSYFFSGFDISPMIRHFEDRDGFQLQLSLRYLLGQNIKIEDVKVRLVSAFNSQNELWLGRSDEIVVKSTPTKILLESYVSVSGKYLVDRIELQAGNIKFSQDSGRHSSLPPGFREGEADDSAEEDDRPIVLCYPRAKGLDARIISPYHIDLGDSRTIEVELRSGCNDILKGVLRVKPGTAGLRLRIADAKIVDGYIETIQDADSGHIDFRNFGPGSFARLSIPYSLEGSQSSLSSKLEVDYETSEGRFSYTSSTSIPSALPVSVNVQDIFKEDVLFSRFTISPTTMTPLRILNCEIPSSNIYEVGPSIPKGEVLDVFPKQPASLLYKISPQEADKQEGQERSLRLSINFTCLDQECLSVIENQFTTDITESKFECLTRLLVQHLLGTFRSQWTAGDLETIGLLREIQIFAFERMQWETVTKSLGQSLEKEVTAWLVAWHNAHHIFPLPETVSSNSLRQIIIPVDVPDVQVVHTAELSLPSASGSHIYAVGEMIPATLTVRHTRRWCPVKAQEPGSELEFSYEILANPDLWLIGGRRRGHYAAKEGEMSSFTVMLLPQRAGHLILPGLEVKTFAIQAPLQSGLLSTPQRRPIPNELDYRNLGETVLVTPDLRKTTISLDPSGSPGGGSWLVESERRVKVPT</sequence>
<reference evidence="10 11" key="1">
    <citation type="submission" date="2017-10" db="EMBL/GenBank/DDBJ databases">
        <title>Comparative genomics in systemic dimorphic fungi from Ajellomycetaceae.</title>
        <authorList>
            <person name="Munoz J.F."/>
            <person name="Mcewen J.G."/>
            <person name="Clay O.K."/>
            <person name="Cuomo C.A."/>
        </authorList>
    </citation>
    <scope>NUCLEOTIDE SEQUENCE [LARGE SCALE GENOMIC DNA]</scope>
    <source>
        <strain evidence="10 11">UAMH7299</strain>
    </source>
</reference>
<dbReference type="Pfam" id="PF24967">
    <property type="entry name" value="NTS_TR130"/>
    <property type="match status" value="1"/>
</dbReference>
<feature type="region of interest" description="Disordered" evidence="4">
    <location>
        <begin position="923"/>
        <end position="947"/>
    </location>
</feature>
<evidence type="ECO:0000256" key="1">
    <source>
        <dbReference type="ARBA" id="ARBA00004555"/>
    </source>
</evidence>
<evidence type="ECO:0000259" key="5">
    <source>
        <dbReference type="Pfam" id="PF12584"/>
    </source>
</evidence>
<feature type="compositionally biased region" description="Acidic residues" evidence="4">
    <location>
        <begin position="331"/>
        <end position="351"/>
    </location>
</feature>
<dbReference type="OrthoDB" id="10256906at2759"/>
<dbReference type="GO" id="GO:0005829">
    <property type="term" value="C:cytosol"/>
    <property type="evidence" value="ECO:0007669"/>
    <property type="project" value="GOC"/>
</dbReference>
<dbReference type="InterPro" id="IPR056913">
    <property type="entry name" value="TRAPPC10/Trs130_N"/>
</dbReference>
<evidence type="ECO:0000259" key="9">
    <source>
        <dbReference type="Pfam" id="PF24967"/>
    </source>
</evidence>
<dbReference type="InterPro" id="IPR056916">
    <property type="entry name" value="NTS_TR130"/>
</dbReference>
<dbReference type="InterPro" id="IPR055505">
    <property type="entry name" value="DUF7077"/>
</dbReference>
<feature type="domain" description="DUF7077" evidence="8">
    <location>
        <begin position="960"/>
        <end position="1080"/>
    </location>
</feature>
<dbReference type="Pfam" id="PF23036">
    <property type="entry name" value="TRAPPC10_1st"/>
    <property type="match status" value="2"/>
</dbReference>
<evidence type="ECO:0000313" key="11">
    <source>
        <dbReference type="Proteomes" id="UP000224634"/>
    </source>
</evidence>
<feature type="region of interest" description="Disordered" evidence="4">
    <location>
        <begin position="1440"/>
        <end position="1463"/>
    </location>
</feature>
<protein>
    <recommendedName>
        <fullName evidence="12">Trafficking protein particle complex subunit 10</fullName>
    </recommendedName>
</protein>
<feature type="domain" description="TRAPPC10/Trs130 C-terminal" evidence="5">
    <location>
        <begin position="1285"/>
        <end position="1429"/>
    </location>
</feature>
<dbReference type="InterPro" id="IPR022233">
    <property type="entry name" value="TRAPPC10/Trs130_C"/>
</dbReference>
<dbReference type="GO" id="GO:0006891">
    <property type="term" value="P:intra-Golgi vesicle-mediated transport"/>
    <property type="evidence" value="ECO:0007669"/>
    <property type="project" value="TreeGrafter"/>
</dbReference>
<evidence type="ECO:0000259" key="7">
    <source>
        <dbReference type="Pfam" id="PF23273"/>
    </source>
</evidence>
<dbReference type="Pfam" id="PF23274">
    <property type="entry name" value="DUF7077"/>
    <property type="match status" value="1"/>
</dbReference>
<evidence type="ECO:0000256" key="4">
    <source>
        <dbReference type="SAM" id="MobiDB-lite"/>
    </source>
</evidence>
<keyword evidence="3" id="KW-0333">Golgi apparatus</keyword>
<feature type="region of interest" description="Disordered" evidence="4">
    <location>
        <begin position="637"/>
        <end position="659"/>
    </location>
</feature>
<evidence type="ECO:0008006" key="12">
    <source>
        <dbReference type="Google" id="ProtNLM"/>
    </source>
</evidence>
<comment type="subcellular location">
    <subcellularLocation>
        <location evidence="1">Golgi apparatus</location>
    </subcellularLocation>
</comment>
<feature type="region of interest" description="Disordered" evidence="4">
    <location>
        <begin position="320"/>
        <end position="359"/>
    </location>
</feature>
<feature type="compositionally biased region" description="Polar residues" evidence="4">
    <location>
        <begin position="531"/>
        <end position="550"/>
    </location>
</feature>
<dbReference type="GO" id="GO:0034498">
    <property type="term" value="P:early endosome to Golgi transport"/>
    <property type="evidence" value="ECO:0007669"/>
    <property type="project" value="TreeGrafter"/>
</dbReference>
<dbReference type="Pfam" id="PF23273">
    <property type="entry name" value="DUF7076"/>
    <property type="match status" value="1"/>
</dbReference>
<dbReference type="PANTHER" id="PTHR13251">
    <property type="entry name" value="EPILEPSY HOLOPROSENCEPHALY CANDIDATE 1/TMEM1"/>
    <property type="match status" value="1"/>
</dbReference>
<comment type="caution">
    <text evidence="10">The sequence shown here is derived from an EMBL/GenBank/DDBJ whole genome shotgun (WGS) entry which is preliminary data.</text>
</comment>
<keyword evidence="11" id="KW-1185">Reference proteome</keyword>
<accession>A0A2B7X7F1</accession>
<keyword evidence="2" id="KW-0813">Transport</keyword>
<evidence type="ECO:0000256" key="2">
    <source>
        <dbReference type="ARBA" id="ARBA00022448"/>
    </source>
</evidence>
<feature type="compositionally biased region" description="Basic and acidic residues" evidence="4">
    <location>
        <begin position="1454"/>
        <end position="1463"/>
    </location>
</feature>
<dbReference type="InterPro" id="IPR055504">
    <property type="entry name" value="DUF7076"/>
</dbReference>
<evidence type="ECO:0000259" key="6">
    <source>
        <dbReference type="Pfam" id="PF23036"/>
    </source>
</evidence>
<feature type="domain" description="TRAPPC10/Trs130 N-terminal" evidence="6">
    <location>
        <begin position="367"/>
        <end position="404"/>
    </location>
</feature>
<gene>
    <name evidence="10" type="ORF">AJ80_08444</name>
</gene>
<dbReference type="Pfam" id="PF24965">
    <property type="entry name" value="TRS130_4HB"/>
    <property type="match status" value="1"/>
</dbReference>
<dbReference type="PANTHER" id="PTHR13251:SF3">
    <property type="entry name" value="TRAFFICKING PROTEIN PARTICLE COMPLEX SUBUNIT 10"/>
    <property type="match status" value="1"/>
</dbReference>
<dbReference type="InterPro" id="IPR045126">
    <property type="entry name" value="TRAPPC10/Trs130"/>
</dbReference>
<feature type="domain" description="DUF7076" evidence="7">
    <location>
        <begin position="812"/>
        <end position="925"/>
    </location>
</feature>
<feature type="region of interest" description="Disordered" evidence="4">
    <location>
        <begin position="526"/>
        <end position="581"/>
    </location>
</feature>
<feature type="domain" description="TRAPPC10/Trs130 N-terminal" evidence="6">
    <location>
        <begin position="9"/>
        <end position="297"/>
    </location>
</feature>